<evidence type="ECO:0000313" key="4">
    <source>
        <dbReference type="Proteomes" id="UP001412067"/>
    </source>
</evidence>
<feature type="domain" description="MORF/ORRM1/DAG-like MORF" evidence="2">
    <location>
        <begin position="2"/>
        <end position="55"/>
    </location>
</feature>
<dbReference type="InterPro" id="IPR054059">
    <property type="entry name" value="MORF/ORRM1/DAG-like_MORF"/>
</dbReference>
<keyword evidence="4" id="KW-1185">Reference proteome</keyword>
<dbReference type="PANTHER" id="PTHR31346">
    <property type="entry name" value="MULTIPLE ORGANELLAR RNA EDITING FACTOR 2, CHLOROPLASTIC-RELATED-RELATED"/>
    <property type="match status" value="1"/>
</dbReference>
<comment type="caution">
    <text evidence="3">The sequence shown here is derived from an EMBL/GenBank/DDBJ whole genome shotgun (WGS) entry which is preliminary data.</text>
</comment>
<accession>A0ABR2N0Q0</accession>
<evidence type="ECO:0000313" key="3">
    <source>
        <dbReference type="EMBL" id="KAK8970064.1"/>
    </source>
</evidence>
<evidence type="ECO:0000259" key="2">
    <source>
        <dbReference type="Pfam" id="PF21864"/>
    </source>
</evidence>
<name>A0ABR2N0Q0_9ASPA</name>
<evidence type="ECO:0000256" key="1">
    <source>
        <dbReference type="ARBA" id="ARBA00022946"/>
    </source>
</evidence>
<keyword evidence="1" id="KW-0809">Transit peptide</keyword>
<dbReference type="Proteomes" id="UP001412067">
    <property type="component" value="Unassembled WGS sequence"/>
</dbReference>
<dbReference type="EMBL" id="JBBWWR010000002">
    <property type="protein sequence ID" value="KAK8970064.1"/>
    <property type="molecule type" value="Genomic_DNA"/>
</dbReference>
<dbReference type="Pfam" id="PF21864">
    <property type="entry name" value="MORF_dom"/>
    <property type="match status" value="1"/>
</dbReference>
<gene>
    <name evidence="3" type="ORF">KSP40_PGU010549</name>
</gene>
<dbReference type="InterPro" id="IPR039206">
    <property type="entry name" value="MORF/ORRM1/DAG-like"/>
</dbReference>
<organism evidence="3 4">
    <name type="scientific">Platanthera guangdongensis</name>
    <dbReference type="NCBI Taxonomy" id="2320717"/>
    <lineage>
        <taxon>Eukaryota</taxon>
        <taxon>Viridiplantae</taxon>
        <taxon>Streptophyta</taxon>
        <taxon>Embryophyta</taxon>
        <taxon>Tracheophyta</taxon>
        <taxon>Spermatophyta</taxon>
        <taxon>Magnoliopsida</taxon>
        <taxon>Liliopsida</taxon>
        <taxon>Asparagales</taxon>
        <taxon>Orchidaceae</taxon>
        <taxon>Orchidoideae</taxon>
        <taxon>Orchideae</taxon>
        <taxon>Orchidinae</taxon>
        <taxon>Platanthera</taxon>
    </lineage>
</organism>
<protein>
    <recommendedName>
        <fullName evidence="2">MORF/ORRM1/DAG-like MORF domain-containing protein</fullName>
    </recommendedName>
</protein>
<reference evidence="3 4" key="1">
    <citation type="journal article" date="2022" name="Nat. Plants">
        <title>Genomes of leafy and leafless Platanthera orchids illuminate the evolution of mycoheterotrophy.</title>
        <authorList>
            <person name="Li M.H."/>
            <person name="Liu K.W."/>
            <person name="Li Z."/>
            <person name="Lu H.C."/>
            <person name="Ye Q.L."/>
            <person name="Zhang D."/>
            <person name="Wang J.Y."/>
            <person name="Li Y.F."/>
            <person name="Zhong Z.M."/>
            <person name="Liu X."/>
            <person name="Yu X."/>
            <person name="Liu D.K."/>
            <person name="Tu X.D."/>
            <person name="Liu B."/>
            <person name="Hao Y."/>
            <person name="Liao X.Y."/>
            <person name="Jiang Y.T."/>
            <person name="Sun W.H."/>
            <person name="Chen J."/>
            <person name="Chen Y.Q."/>
            <person name="Ai Y."/>
            <person name="Zhai J.W."/>
            <person name="Wu S.S."/>
            <person name="Zhou Z."/>
            <person name="Hsiao Y.Y."/>
            <person name="Wu W.L."/>
            <person name="Chen Y.Y."/>
            <person name="Lin Y.F."/>
            <person name="Hsu J.L."/>
            <person name="Li C.Y."/>
            <person name="Wang Z.W."/>
            <person name="Zhao X."/>
            <person name="Zhong W.Y."/>
            <person name="Ma X.K."/>
            <person name="Ma L."/>
            <person name="Huang J."/>
            <person name="Chen G.Z."/>
            <person name="Huang M.Z."/>
            <person name="Huang L."/>
            <person name="Peng D.H."/>
            <person name="Luo Y.B."/>
            <person name="Zou S.Q."/>
            <person name="Chen S.P."/>
            <person name="Lan S."/>
            <person name="Tsai W.C."/>
            <person name="Van de Peer Y."/>
            <person name="Liu Z.J."/>
        </authorList>
    </citation>
    <scope>NUCLEOTIDE SEQUENCE [LARGE SCALE GENOMIC DNA]</scope>
    <source>
        <strain evidence="3">Lor288</strain>
    </source>
</reference>
<dbReference type="PANTHER" id="PTHR31346:SF3">
    <property type="entry name" value="MULTIPLE ORGANELLAR RNA EDITING FACTOR 9, CHLOROPLASTIC"/>
    <property type="match status" value="1"/>
</dbReference>
<sequence length="55" mass="6245">MEEAKKNMYAFNTTIHTSFQCTVSEETFENFKGLPGVLWVLPNSNIDVKNKDYGG</sequence>
<proteinExistence type="predicted"/>